<feature type="compositionally biased region" description="Basic and acidic residues" evidence="7">
    <location>
        <begin position="774"/>
        <end position="792"/>
    </location>
</feature>
<keyword evidence="4 5" id="KW-0949">S-adenosyl-L-methionine</keyword>
<proteinExistence type="inferred from homology"/>
<feature type="region of interest" description="Disordered" evidence="7">
    <location>
        <begin position="535"/>
        <end position="573"/>
    </location>
</feature>
<evidence type="ECO:0000256" key="5">
    <source>
        <dbReference type="PROSITE-ProRule" id="PRU01016"/>
    </source>
</evidence>
<protein>
    <recommendedName>
        <fullName evidence="1">DNA (cytosine-5-)-methyltransferase</fullName>
        <ecNumber evidence="1">2.1.1.37</ecNumber>
    </recommendedName>
</protein>
<dbReference type="PANTHER" id="PTHR10629:SF52">
    <property type="entry name" value="DNA (CYTOSINE-5)-METHYLTRANSFERASE 1"/>
    <property type="match status" value="1"/>
</dbReference>
<dbReference type="EC" id="2.1.1.37" evidence="1"/>
<feature type="compositionally biased region" description="Basic residues" evidence="7">
    <location>
        <begin position="986"/>
        <end position="996"/>
    </location>
</feature>
<feature type="region of interest" description="Disordered" evidence="7">
    <location>
        <begin position="706"/>
        <end position="851"/>
    </location>
</feature>
<dbReference type="SUPFAM" id="SSF53335">
    <property type="entry name" value="S-adenosyl-L-methionine-dependent methyltransferases"/>
    <property type="match status" value="1"/>
</dbReference>
<dbReference type="InterPro" id="IPR001525">
    <property type="entry name" value="C5_MeTfrase"/>
</dbReference>
<feature type="region of interest" description="Disordered" evidence="7">
    <location>
        <begin position="317"/>
        <end position="353"/>
    </location>
</feature>
<sequence>MPTIDHIQAPGGSEEQPITIEDDENLSEVCKEVQELLGRVQDCGPPPAPPASPSRLLKIEEEDENLSEDPWAEDEAAYDKDNELIEAIDLPVDPEPEPQPQPQSVKAPVIHGNCKHWKKGIRNPCRCGTHESVTHAYTPDFEFETMQCVELKVPLLVGGYQAEFLEVCEIFYPRNDGGDVFVRGIPYGRTRNLDGRFNPHKNEVCALLEIDTNDERNIDLQALVEVLLETIKTVRILHKTNKSFPECRFDPVIYKTREDREAKGPLTCRWVFTRTYPDVRYRMAWRPVDGEELRHYNEADVTKDRHRASDDERLTKWRNGKEKVPGGSYLPKGTQKAKTEPEPDPVTENNPKNVKILPGQKYSVVDVFSGAGGFSKGVEMAGFKVLTACDHWEHCCATYRENFPETHLHEKDVYQFITDHETNLTIDHQEPVDFVHMSPPCQFYSPAHTVAGKNDKANMAALFTCQRIIRIYRPRLFSVEQTFGLAQARHRSYFNALIQGFTSHGYSVKWKVFHLVEFGLPQTRKRLLMIGAAPGETLPDWPEPTHSREPPTATGAQQQQKKNENKNKNKKKPLVTAVQACSTLVPGVNLHDVQGARPIDRTAWDGTRPLERTITTSGGQCYHWSGLRDLTLAEFAALQGFPADFRFRSKYVKKQIGNAFPPIVVKAIMKQIRRHLERVDGCERLPEPGSVIVLDDDDEDVVVNDNHKPVQSLDDKDKTSHHDTLDIHEKKDTIVVATPETDRRKSQSQSRRASRRQSKTTGRKTSRRSTTTPKKSEVLERQRTPPTHEPKSTADCITCLGDSPRAGSSRQQPIILDDDDDDDDDPMGEAEAEVETQRADAETRPRIKPHVWPSCRSGASATSLGMVRNLAGFGMTPFFGYEEAWARLRGGAGVHETVAGPSSRRETIGTPGERRDSERDADLWRGYVGDLDEDAAMDIAMGNSVHEARRSLDGQGTIELVDDGVIHYEGKGKGKGKGKGEGKGKGNGKGKGKGNGKGKEVVRTFAQYDDGQDNESPQGSPGGAKRPRIG</sequence>
<dbReference type="GO" id="GO:0005634">
    <property type="term" value="C:nucleus"/>
    <property type="evidence" value="ECO:0007669"/>
    <property type="project" value="TreeGrafter"/>
</dbReference>
<evidence type="ECO:0000313" key="8">
    <source>
        <dbReference type="EMBL" id="ROW10614.1"/>
    </source>
</evidence>
<dbReference type="InterPro" id="IPR029063">
    <property type="entry name" value="SAM-dependent_MTases_sf"/>
</dbReference>
<keyword evidence="9" id="KW-1185">Reference proteome</keyword>
<evidence type="ECO:0000256" key="4">
    <source>
        <dbReference type="ARBA" id="ARBA00022691"/>
    </source>
</evidence>
<dbReference type="Pfam" id="PF00145">
    <property type="entry name" value="DNA_methylase"/>
    <property type="match status" value="1"/>
</dbReference>
<comment type="similarity">
    <text evidence="5 6">Belongs to the class I-like SAM-binding methyltransferase superfamily. C5-methyltransferase family.</text>
</comment>
<feature type="region of interest" description="Disordered" evidence="7">
    <location>
        <begin position="896"/>
        <end position="920"/>
    </location>
</feature>
<dbReference type="NCBIfam" id="TIGR00675">
    <property type="entry name" value="dcm"/>
    <property type="match status" value="1"/>
</dbReference>
<evidence type="ECO:0000313" key="9">
    <source>
        <dbReference type="Proteomes" id="UP000283895"/>
    </source>
</evidence>
<dbReference type="AlphaFoldDB" id="A0A423X3X9"/>
<name>A0A423X3X9_9PEZI</name>
<keyword evidence="3 5" id="KW-0808">Transferase</keyword>
<feature type="compositionally biased region" description="Basic and acidic residues" evidence="7">
    <location>
        <begin position="968"/>
        <end position="984"/>
    </location>
</feature>
<dbReference type="Gene3D" id="3.90.120.10">
    <property type="entry name" value="DNA Methylase, subunit A, domain 2"/>
    <property type="match status" value="1"/>
</dbReference>
<reference evidence="8 9" key="1">
    <citation type="submission" date="2015-09" db="EMBL/GenBank/DDBJ databases">
        <title>Host preference determinants of Valsa canker pathogens revealed by comparative genomics.</title>
        <authorList>
            <person name="Yin Z."/>
            <person name="Huang L."/>
        </authorList>
    </citation>
    <scope>NUCLEOTIDE SEQUENCE [LARGE SCALE GENOMIC DNA]</scope>
    <source>
        <strain evidence="8 9">03-1</strain>
    </source>
</reference>
<dbReference type="OrthoDB" id="414133at2759"/>
<dbReference type="Proteomes" id="UP000283895">
    <property type="component" value="Unassembled WGS sequence"/>
</dbReference>
<dbReference type="PROSITE" id="PS51679">
    <property type="entry name" value="SAM_MT_C5"/>
    <property type="match status" value="1"/>
</dbReference>
<dbReference type="PRINTS" id="PR00105">
    <property type="entry name" value="C5METTRFRASE"/>
</dbReference>
<evidence type="ECO:0000256" key="6">
    <source>
        <dbReference type="RuleBase" id="RU000416"/>
    </source>
</evidence>
<feature type="region of interest" description="Disordered" evidence="7">
    <location>
        <begin position="968"/>
        <end position="1030"/>
    </location>
</feature>
<feature type="compositionally biased region" description="Basic and acidic residues" evidence="7">
    <location>
        <begin position="903"/>
        <end position="920"/>
    </location>
</feature>
<dbReference type="InterPro" id="IPR050390">
    <property type="entry name" value="C5-Methyltransferase"/>
</dbReference>
<dbReference type="InterPro" id="IPR031303">
    <property type="entry name" value="C5_meth_CS"/>
</dbReference>
<evidence type="ECO:0000256" key="7">
    <source>
        <dbReference type="SAM" id="MobiDB-lite"/>
    </source>
</evidence>
<comment type="caution">
    <text evidence="8">The sequence shown here is derived from an EMBL/GenBank/DDBJ whole genome shotgun (WGS) entry which is preliminary data.</text>
</comment>
<feature type="compositionally biased region" description="Acidic residues" evidence="7">
    <location>
        <begin position="60"/>
        <end position="71"/>
    </location>
</feature>
<feature type="region of interest" description="Disordered" evidence="7">
    <location>
        <begin position="40"/>
        <end position="71"/>
    </location>
</feature>
<feature type="compositionally biased region" description="Basic residues" evidence="7">
    <location>
        <begin position="752"/>
        <end position="767"/>
    </location>
</feature>
<accession>A0A423X3X9</accession>
<gene>
    <name evidence="8" type="ORF">VMCG_01597</name>
</gene>
<dbReference type="GO" id="GO:0003886">
    <property type="term" value="F:DNA (cytosine-5-)-methyltransferase activity"/>
    <property type="evidence" value="ECO:0007669"/>
    <property type="project" value="UniProtKB-EC"/>
</dbReference>
<keyword evidence="2 5" id="KW-0489">Methyltransferase</keyword>
<dbReference type="STRING" id="356882.A0A423X3X9"/>
<dbReference type="EMBL" id="LKEA01000003">
    <property type="protein sequence ID" value="ROW10614.1"/>
    <property type="molecule type" value="Genomic_DNA"/>
</dbReference>
<feature type="compositionally biased region" description="Basic and acidic residues" evidence="7">
    <location>
        <begin position="835"/>
        <end position="845"/>
    </location>
</feature>
<evidence type="ECO:0000256" key="3">
    <source>
        <dbReference type="ARBA" id="ARBA00022679"/>
    </source>
</evidence>
<organism evidence="8 9">
    <name type="scientific">Cytospora schulzeri</name>
    <dbReference type="NCBI Taxonomy" id="448051"/>
    <lineage>
        <taxon>Eukaryota</taxon>
        <taxon>Fungi</taxon>
        <taxon>Dikarya</taxon>
        <taxon>Ascomycota</taxon>
        <taxon>Pezizomycotina</taxon>
        <taxon>Sordariomycetes</taxon>
        <taxon>Sordariomycetidae</taxon>
        <taxon>Diaporthales</taxon>
        <taxon>Cytosporaceae</taxon>
        <taxon>Cytospora</taxon>
    </lineage>
</organism>
<feature type="region of interest" description="Disordered" evidence="7">
    <location>
        <begin position="1"/>
        <end position="20"/>
    </location>
</feature>
<dbReference type="PROSITE" id="PS00095">
    <property type="entry name" value="C5_MTASE_2"/>
    <property type="match status" value="1"/>
</dbReference>
<feature type="compositionally biased region" description="Acidic residues" evidence="7">
    <location>
        <begin position="816"/>
        <end position="834"/>
    </location>
</feature>
<dbReference type="PANTHER" id="PTHR10629">
    <property type="entry name" value="CYTOSINE-SPECIFIC METHYLTRANSFERASE"/>
    <property type="match status" value="1"/>
</dbReference>
<dbReference type="GO" id="GO:0044027">
    <property type="term" value="P:negative regulation of gene expression via chromosomal CpG island methylation"/>
    <property type="evidence" value="ECO:0007669"/>
    <property type="project" value="TreeGrafter"/>
</dbReference>
<dbReference type="GO" id="GO:0003677">
    <property type="term" value="F:DNA binding"/>
    <property type="evidence" value="ECO:0007669"/>
    <property type="project" value="TreeGrafter"/>
</dbReference>
<dbReference type="Gene3D" id="3.40.50.150">
    <property type="entry name" value="Vaccinia Virus protein VP39"/>
    <property type="match status" value="1"/>
</dbReference>
<feature type="active site" evidence="5">
    <location>
        <position position="441"/>
    </location>
</feature>
<dbReference type="GO" id="GO:0032259">
    <property type="term" value="P:methylation"/>
    <property type="evidence" value="ECO:0007669"/>
    <property type="project" value="UniProtKB-KW"/>
</dbReference>
<evidence type="ECO:0000256" key="1">
    <source>
        <dbReference type="ARBA" id="ARBA00011975"/>
    </source>
</evidence>
<feature type="compositionally biased region" description="Basic and acidic residues" evidence="7">
    <location>
        <begin position="706"/>
        <end position="733"/>
    </location>
</feature>
<evidence type="ECO:0000256" key="2">
    <source>
        <dbReference type="ARBA" id="ARBA00022603"/>
    </source>
</evidence>